<accession>A0ABM7ULS3</accession>
<dbReference type="Proteomes" id="UP000245263">
    <property type="component" value="Chromosome 1"/>
</dbReference>
<organism evidence="1 2">
    <name type="scientific">Leptospira kobayashii</name>
    <dbReference type="NCBI Taxonomy" id="1917830"/>
    <lineage>
        <taxon>Bacteria</taxon>
        <taxon>Pseudomonadati</taxon>
        <taxon>Spirochaetota</taxon>
        <taxon>Spirochaetia</taxon>
        <taxon>Leptospirales</taxon>
        <taxon>Leptospiraceae</taxon>
        <taxon>Leptospira</taxon>
    </lineage>
</organism>
<sequence>MKKTFFYFVLILILFFSFRALDFFAFWILDLTKKENVVKLPVNTEFISVSSDYVYLTKSNSLGIRNPELPAKKKKRVLMLGDSFVFGIGVEEKDSMVRLVEEKLRSQGYDYELVNAGIIGYAPKDSLNLFRQLKDRIQPDVVVLCVFTNDVFESGKSIVWIKTRERIYRKTWVRVAGFVFPKTTEYLVQWQMASKAKALQTDADATFTAKVEYELKNKSKYKNKNHSEEETKALVDGFLLQLKDFGKFAGFRDENFEKWYTNIDKNIIKNAASGMVNSFYVLYGLIEPNYFKQSLDLTGEGEIRYQKLIEDIGTLREESKQHANEFLLVYVPSEFQFSREKLELGKNVGYSVEKRWLTGVSNLEKSLGDFSKTNSIPFLSLTETFRSKPKEKLVFDFDLHWNEKGNILAAEEISSFLIRNTKQSTSE</sequence>
<gene>
    <name evidence="1" type="ORF">LPTSP3_g28710</name>
</gene>
<name>A0ABM7ULS3_9LEPT</name>
<reference evidence="1 2" key="1">
    <citation type="submission" date="2021-08" db="EMBL/GenBank/DDBJ databases">
        <title>Complete genome sequence of Leptospira kobayashii strain E30.</title>
        <authorList>
            <person name="Nakao R."/>
            <person name="Nakamura S."/>
            <person name="Masuzawa T."/>
            <person name="Koizumi N."/>
        </authorList>
    </citation>
    <scope>NUCLEOTIDE SEQUENCE [LARGE SCALE GENOMIC DNA]</scope>
    <source>
        <strain evidence="1 2">E30</strain>
    </source>
</reference>
<dbReference type="EMBL" id="AP025028">
    <property type="protein sequence ID" value="BDA79941.1"/>
    <property type="molecule type" value="Genomic_DNA"/>
</dbReference>
<protein>
    <recommendedName>
        <fullName evidence="3">SGNH hydrolase-type esterase domain-containing protein</fullName>
    </recommendedName>
</protein>
<dbReference type="SUPFAM" id="SSF52266">
    <property type="entry name" value="SGNH hydrolase"/>
    <property type="match status" value="1"/>
</dbReference>
<evidence type="ECO:0008006" key="3">
    <source>
        <dbReference type="Google" id="ProtNLM"/>
    </source>
</evidence>
<dbReference type="InterPro" id="IPR036514">
    <property type="entry name" value="SGNH_hydro_sf"/>
</dbReference>
<dbReference type="Gene3D" id="3.40.50.1110">
    <property type="entry name" value="SGNH hydrolase"/>
    <property type="match status" value="1"/>
</dbReference>
<keyword evidence="2" id="KW-1185">Reference proteome</keyword>
<evidence type="ECO:0000313" key="1">
    <source>
        <dbReference type="EMBL" id="BDA79941.1"/>
    </source>
</evidence>
<dbReference type="RefSeq" id="WP_109021141.1">
    <property type="nucleotide sequence ID" value="NZ_AP025028.1"/>
</dbReference>
<proteinExistence type="predicted"/>
<evidence type="ECO:0000313" key="2">
    <source>
        <dbReference type="Proteomes" id="UP000245263"/>
    </source>
</evidence>